<comment type="subcellular location">
    <subcellularLocation>
        <location evidence="1">Membrane</location>
        <topology evidence="1">Multi-pass membrane protein</topology>
    </subcellularLocation>
</comment>
<evidence type="ECO:0000256" key="7">
    <source>
        <dbReference type="ARBA" id="ARBA00023053"/>
    </source>
</evidence>
<comment type="similarity">
    <text evidence="2 13">Belongs to the amiloride-sensitive sodium channel (TC 1.A.6) family.</text>
</comment>
<dbReference type="EMBL" id="CATQJL010000326">
    <property type="protein sequence ID" value="CAJ0609182.1"/>
    <property type="molecule type" value="Genomic_DNA"/>
</dbReference>
<evidence type="ECO:0000256" key="14">
    <source>
        <dbReference type="SAM" id="MobiDB-lite"/>
    </source>
</evidence>
<feature type="compositionally biased region" description="Polar residues" evidence="14">
    <location>
        <begin position="1"/>
        <end position="11"/>
    </location>
</feature>
<keyword evidence="6" id="KW-1133">Transmembrane helix</keyword>
<evidence type="ECO:0000256" key="12">
    <source>
        <dbReference type="ARBA" id="ARBA00023303"/>
    </source>
</evidence>
<evidence type="ECO:0000256" key="3">
    <source>
        <dbReference type="ARBA" id="ARBA00022448"/>
    </source>
</evidence>
<comment type="caution">
    <text evidence="15">The sequence shown here is derived from an EMBL/GenBank/DDBJ whole genome shotgun (WGS) entry which is preliminary data.</text>
</comment>
<sequence length="469" mass="53632">MTSTSQTSNEVNGKDADDEDNEDEDKEVIRNIYLHICNEEGREFTGVTTFHGMSGYILSNYAEGNTFMRRHIEHSKVDEILVLLCRPSKVPDFLDVRLAPSYTKRNRKGSCLEITASSFELQIYVIAEKGALFPSDMYIMISSSNLKSTSPIYIRDGHHHRIFVEASQGRRRFAAIQEDIDYPCHPACSELRWRNTVSHNRISKDVKISIQFSKTKEMLVEVRKLAITDVLSLVGGGTSLFLGCSCVTLMETFIFLLKLVLQSVYKEAYEGAIEEEDASLGQSVDQSPPPKAKGFDVKEELDAIASTTMLSPPRKSIHCVRFLSKDENEEGNNRPRLYRPHPPSLAELRTSTTFNTLNSHNIERSLKNLPISQRLTFDRSMERRHLRRQSAIEVSDENLDQYLNDPPNTRTRSFVDDFDRKHPARLKIRRISSVTSRGSASSSRTNVHIVEHPRRRSQIYNKFMTMNDF</sequence>
<evidence type="ECO:0000256" key="1">
    <source>
        <dbReference type="ARBA" id="ARBA00004141"/>
    </source>
</evidence>
<dbReference type="GO" id="GO:0005272">
    <property type="term" value="F:sodium channel activity"/>
    <property type="evidence" value="ECO:0007669"/>
    <property type="project" value="UniProtKB-KW"/>
</dbReference>
<proteinExistence type="inferred from homology"/>
<protein>
    <submittedName>
        <fullName evidence="15">Uncharacterized protein</fullName>
    </submittedName>
</protein>
<keyword evidence="11 13" id="KW-0739">Sodium transport</keyword>
<feature type="region of interest" description="Disordered" evidence="14">
    <location>
        <begin position="1"/>
        <end position="24"/>
    </location>
</feature>
<evidence type="ECO:0000256" key="8">
    <source>
        <dbReference type="ARBA" id="ARBA00023065"/>
    </source>
</evidence>
<name>A0AA36HEG5_CYLNA</name>
<evidence type="ECO:0000256" key="13">
    <source>
        <dbReference type="RuleBase" id="RU000679"/>
    </source>
</evidence>
<keyword evidence="10" id="KW-0325">Glycoprotein</keyword>
<keyword evidence="5 13" id="KW-0812">Transmembrane</keyword>
<dbReference type="Pfam" id="PF00858">
    <property type="entry name" value="ASC"/>
    <property type="match status" value="1"/>
</dbReference>
<evidence type="ECO:0000256" key="10">
    <source>
        <dbReference type="ARBA" id="ARBA00023180"/>
    </source>
</evidence>
<keyword evidence="3 13" id="KW-0813">Transport</keyword>
<evidence type="ECO:0000256" key="4">
    <source>
        <dbReference type="ARBA" id="ARBA00022461"/>
    </source>
</evidence>
<organism evidence="15 16">
    <name type="scientific">Cylicocyclus nassatus</name>
    <name type="common">Nematode worm</name>
    <dbReference type="NCBI Taxonomy" id="53992"/>
    <lineage>
        <taxon>Eukaryota</taxon>
        <taxon>Metazoa</taxon>
        <taxon>Ecdysozoa</taxon>
        <taxon>Nematoda</taxon>
        <taxon>Chromadorea</taxon>
        <taxon>Rhabditida</taxon>
        <taxon>Rhabditina</taxon>
        <taxon>Rhabditomorpha</taxon>
        <taxon>Strongyloidea</taxon>
        <taxon>Strongylidae</taxon>
        <taxon>Cylicocyclus</taxon>
    </lineage>
</organism>
<keyword evidence="7" id="KW-0915">Sodium</keyword>
<evidence type="ECO:0000256" key="9">
    <source>
        <dbReference type="ARBA" id="ARBA00023136"/>
    </source>
</evidence>
<keyword evidence="9" id="KW-0472">Membrane</keyword>
<accession>A0AA36HEG5</accession>
<keyword evidence="12 13" id="KW-0407">Ion channel</keyword>
<keyword evidence="8 13" id="KW-0406">Ion transport</keyword>
<keyword evidence="4 13" id="KW-0894">Sodium channel</keyword>
<dbReference type="AlphaFoldDB" id="A0AA36HEG5"/>
<gene>
    <name evidence="15" type="ORF">CYNAS_LOCUS21165</name>
</gene>
<evidence type="ECO:0000256" key="5">
    <source>
        <dbReference type="ARBA" id="ARBA00022692"/>
    </source>
</evidence>
<evidence type="ECO:0000313" key="16">
    <source>
        <dbReference type="Proteomes" id="UP001176961"/>
    </source>
</evidence>
<evidence type="ECO:0000256" key="11">
    <source>
        <dbReference type="ARBA" id="ARBA00023201"/>
    </source>
</evidence>
<dbReference type="Proteomes" id="UP001176961">
    <property type="component" value="Unassembled WGS sequence"/>
</dbReference>
<dbReference type="GO" id="GO:0016020">
    <property type="term" value="C:membrane"/>
    <property type="evidence" value="ECO:0007669"/>
    <property type="project" value="UniProtKB-SubCell"/>
</dbReference>
<dbReference type="Gene3D" id="1.10.287.770">
    <property type="entry name" value="YojJ-like"/>
    <property type="match status" value="1"/>
</dbReference>
<dbReference type="InterPro" id="IPR001873">
    <property type="entry name" value="ENaC"/>
</dbReference>
<keyword evidence="16" id="KW-1185">Reference proteome</keyword>
<evidence type="ECO:0000313" key="15">
    <source>
        <dbReference type="EMBL" id="CAJ0609182.1"/>
    </source>
</evidence>
<evidence type="ECO:0000256" key="6">
    <source>
        <dbReference type="ARBA" id="ARBA00022989"/>
    </source>
</evidence>
<reference evidence="15" key="1">
    <citation type="submission" date="2023-07" db="EMBL/GenBank/DDBJ databases">
        <authorList>
            <consortium name="CYATHOMIX"/>
        </authorList>
    </citation>
    <scope>NUCLEOTIDE SEQUENCE</scope>
    <source>
        <strain evidence="15">N/A</strain>
    </source>
</reference>
<evidence type="ECO:0000256" key="2">
    <source>
        <dbReference type="ARBA" id="ARBA00007193"/>
    </source>
</evidence>